<evidence type="ECO:0000256" key="1">
    <source>
        <dbReference type="SAM" id="Phobius"/>
    </source>
</evidence>
<dbReference type="Pfam" id="PF00563">
    <property type="entry name" value="EAL"/>
    <property type="match status" value="1"/>
</dbReference>
<evidence type="ECO:0000313" key="3">
    <source>
        <dbReference type="EMBL" id="MFH0274506.1"/>
    </source>
</evidence>
<reference evidence="3 4" key="1">
    <citation type="submission" date="2024-10" db="EMBL/GenBank/DDBJ databases">
        <authorList>
            <person name="Yibar A."/>
            <person name="Saticioglu I.B."/>
            <person name="Duman M."/>
            <person name="Ajmi N."/>
            <person name="Gurler F."/>
            <person name="Ay H."/>
            <person name="Onuk E."/>
            <person name="Guler S."/>
            <person name="Romalde J.L."/>
        </authorList>
    </citation>
    <scope>NUCLEOTIDE SEQUENCE [LARGE SCALE GENOMIC DNA]</scope>
    <source>
        <strain evidence="3 4">1-TCBS-A</strain>
    </source>
</reference>
<evidence type="ECO:0000259" key="2">
    <source>
        <dbReference type="PROSITE" id="PS50883"/>
    </source>
</evidence>
<accession>A0ABW7JES3</accession>
<dbReference type="InterPro" id="IPR001633">
    <property type="entry name" value="EAL_dom"/>
</dbReference>
<dbReference type="Gene3D" id="3.20.20.450">
    <property type="entry name" value="EAL domain"/>
    <property type="match status" value="1"/>
</dbReference>
<keyword evidence="1" id="KW-0812">Transmembrane</keyword>
<keyword evidence="4" id="KW-1185">Reference proteome</keyword>
<feature type="transmembrane region" description="Helical" evidence="1">
    <location>
        <begin position="250"/>
        <end position="267"/>
    </location>
</feature>
<dbReference type="PANTHER" id="PTHR33121:SF23">
    <property type="entry name" value="CYCLIC DI-GMP PHOSPHODIESTERASE PDEB"/>
    <property type="match status" value="1"/>
</dbReference>
<dbReference type="InterPro" id="IPR035919">
    <property type="entry name" value="EAL_sf"/>
</dbReference>
<dbReference type="InterPro" id="IPR050706">
    <property type="entry name" value="Cyclic-di-GMP_PDE-like"/>
</dbReference>
<dbReference type="SUPFAM" id="SSF141868">
    <property type="entry name" value="EAL domain-like"/>
    <property type="match status" value="1"/>
</dbReference>
<feature type="transmembrane region" description="Helical" evidence="1">
    <location>
        <begin position="279"/>
        <end position="301"/>
    </location>
</feature>
<feature type="transmembrane region" description="Helical" evidence="1">
    <location>
        <begin position="201"/>
        <end position="219"/>
    </location>
</feature>
<proteinExistence type="predicted"/>
<feature type="domain" description="EAL" evidence="2">
    <location>
        <begin position="471"/>
        <end position="727"/>
    </location>
</feature>
<keyword evidence="1" id="KW-1133">Transmembrane helix</keyword>
<evidence type="ECO:0000313" key="4">
    <source>
        <dbReference type="Proteomes" id="UP001607221"/>
    </source>
</evidence>
<dbReference type="PANTHER" id="PTHR33121">
    <property type="entry name" value="CYCLIC DI-GMP PHOSPHODIESTERASE PDEF"/>
    <property type="match status" value="1"/>
</dbReference>
<dbReference type="RefSeq" id="WP_394633033.1">
    <property type="nucleotide sequence ID" value="NZ_JBIHSE010000002.1"/>
</dbReference>
<feature type="transmembrane region" description="Helical" evidence="1">
    <location>
        <begin position="87"/>
        <end position="106"/>
    </location>
</feature>
<organism evidence="3 4">
    <name type="scientific">Vibrio jasicida</name>
    <dbReference type="NCBI Taxonomy" id="766224"/>
    <lineage>
        <taxon>Bacteria</taxon>
        <taxon>Pseudomonadati</taxon>
        <taxon>Pseudomonadota</taxon>
        <taxon>Gammaproteobacteria</taxon>
        <taxon>Vibrionales</taxon>
        <taxon>Vibrionaceae</taxon>
        <taxon>Vibrio</taxon>
    </lineage>
</organism>
<feature type="transmembrane region" description="Helical" evidence="1">
    <location>
        <begin position="12"/>
        <end position="34"/>
    </location>
</feature>
<feature type="transmembrane region" description="Helical" evidence="1">
    <location>
        <begin position="118"/>
        <end position="139"/>
    </location>
</feature>
<gene>
    <name evidence="3" type="ORF">ACGRHZ_24870</name>
</gene>
<sequence>MNNAASSRHMSAMLFLTLGVTLSIFAGFALSQMFVIQKDAFQLISVVSSVMIVSCLRYQWRALPAIILSLLAYYIGTGRSLEHALLYALTVPLLPFVFSSLFHYLNNRSLHQPAAQRISLFFVIVGCLFPFANTIKMMLVNTFVDGRFLSADFLFYATLGNYLTQLLVTPILYVMVSLITDTDTQSYLALDKRLRVSNSRCREYLAWLASCVILFVAAALSSSSFMLNSLSFFAVLLVVIGLAKHGLIRPLFVGSPFILLVIHDGISHYNADRIYADQFYGLLVIIAVLTTLAYLLGGYSVKLFEMTQRQIRSERIDPYTGLSNIAQLKEDISHQSYSLLIYLDLTPTLSMLTDLGHEGKSQLIMQLSEFLYSRNESINRCYRPPFSTGLLSFTHYADVAEQELQEVVEYLESFQFYWRGTSVALVSPTVYCSVVNQGQDIEKVVSILCDQPPQSDSSIHWVNVQSFEMDRVDKLNHIQQVFKREQFELFCQPYMRLSGPEESKQSFEVLLRLKEQDGKVLPPSAFFPLINQFGLEIKLDHWVILNTFRMLSNKVKNWDTIGHCAINLTAKTLSAENLASRIIESAHSFDIPLDKICFEITESSALINEQQAIETLNLLRKLGCKIAIDDFGTGYASFAYLRRLPLDILKIEGAFVREITENETDRLIVSSIATVAKEMHLETVAEFVETPAHSLILRDLGIDFAQGYGVAKPLPMNAYLNTLFEIEEQRQHLTRSEAVTL</sequence>
<keyword evidence="1" id="KW-0472">Membrane</keyword>
<dbReference type="CDD" id="cd01948">
    <property type="entry name" value="EAL"/>
    <property type="match status" value="1"/>
</dbReference>
<dbReference type="SMART" id="SM00052">
    <property type="entry name" value="EAL"/>
    <property type="match status" value="1"/>
</dbReference>
<dbReference type="PROSITE" id="PS50883">
    <property type="entry name" value="EAL"/>
    <property type="match status" value="1"/>
</dbReference>
<name>A0ABW7JES3_9VIBR</name>
<feature type="transmembrane region" description="Helical" evidence="1">
    <location>
        <begin position="159"/>
        <end position="180"/>
    </location>
</feature>
<dbReference type="EMBL" id="JBIHSE010000002">
    <property type="protein sequence ID" value="MFH0274506.1"/>
    <property type="molecule type" value="Genomic_DNA"/>
</dbReference>
<comment type="caution">
    <text evidence="3">The sequence shown here is derived from an EMBL/GenBank/DDBJ whole genome shotgun (WGS) entry which is preliminary data.</text>
</comment>
<dbReference type="Proteomes" id="UP001607221">
    <property type="component" value="Unassembled WGS sequence"/>
</dbReference>
<protein>
    <submittedName>
        <fullName evidence="3">EAL domain-containing protein</fullName>
    </submittedName>
</protein>